<dbReference type="InParanoid" id="V4U651"/>
<dbReference type="STRING" id="85681.V4U651"/>
<dbReference type="GO" id="GO:0003723">
    <property type="term" value="F:RNA binding"/>
    <property type="evidence" value="ECO:0007669"/>
    <property type="project" value="InterPro"/>
</dbReference>
<dbReference type="PANTHER" id="PTHR47926">
    <property type="entry name" value="PENTATRICOPEPTIDE REPEAT-CONTAINING PROTEIN"/>
    <property type="match status" value="1"/>
</dbReference>
<dbReference type="Pfam" id="PF20431">
    <property type="entry name" value="E_motif"/>
    <property type="match status" value="1"/>
</dbReference>
<organism evidence="1 2">
    <name type="scientific">Citrus clementina</name>
    <name type="common">Clementine</name>
    <name type="synonym">Citrus deliciosa x Citrus sinensis</name>
    <dbReference type="NCBI Taxonomy" id="85681"/>
    <lineage>
        <taxon>Eukaryota</taxon>
        <taxon>Viridiplantae</taxon>
        <taxon>Streptophyta</taxon>
        <taxon>Embryophyta</taxon>
        <taxon>Tracheophyta</taxon>
        <taxon>Spermatophyta</taxon>
        <taxon>Magnoliopsida</taxon>
        <taxon>eudicotyledons</taxon>
        <taxon>Gunneridae</taxon>
        <taxon>Pentapetalae</taxon>
        <taxon>rosids</taxon>
        <taxon>malvids</taxon>
        <taxon>Sapindales</taxon>
        <taxon>Rutaceae</taxon>
        <taxon>Aurantioideae</taxon>
        <taxon>Citrus</taxon>
    </lineage>
</organism>
<dbReference type="KEGG" id="cic:CICLE_v10017984mg"/>
<dbReference type="Gramene" id="ESR59585">
    <property type="protein sequence ID" value="ESR59585"/>
    <property type="gene ID" value="CICLE_v10017984mg"/>
</dbReference>
<dbReference type="eggNOG" id="KOG4197">
    <property type="taxonomic scope" value="Eukaryota"/>
</dbReference>
<name>V4U651_CITCL</name>
<evidence type="ECO:0000313" key="2">
    <source>
        <dbReference type="Proteomes" id="UP000030687"/>
    </source>
</evidence>
<dbReference type="PANTHER" id="PTHR47926:SF427">
    <property type="entry name" value="TETRATRICOPEPTIDE-LIKE HELICAL DOMAIN SUPERFAMILY"/>
    <property type="match status" value="1"/>
</dbReference>
<dbReference type="EMBL" id="KI536312">
    <property type="protein sequence ID" value="ESR59585.1"/>
    <property type="molecule type" value="Genomic_DNA"/>
</dbReference>
<dbReference type="AlphaFoldDB" id="V4U651"/>
<accession>V4U651</accession>
<dbReference type="GO" id="GO:0009451">
    <property type="term" value="P:RNA modification"/>
    <property type="evidence" value="ECO:0007669"/>
    <property type="project" value="InterPro"/>
</dbReference>
<sequence>MQQVLAAAKQEVALLTACRRTGRTITGEEGKKNQQKTEMHYACMVDLFGRAGLTEDACSAAELLFILKAQHSGYYILLSNMYADAGRWDEAGRNPGCSWVQKVNERMKTFTPGPPLLSHHTTIVNP</sequence>
<gene>
    <name evidence="1" type="ORF">CICLE_v10017984mg</name>
</gene>
<evidence type="ECO:0000313" key="1">
    <source>
        <dbReference type="EMBL" id="ESR59585.1"/>
    </source>
</evidence>
<dbReference type="Proteomes" id="UP000030687">
    <property type="component" value="Unassembled WGS sequence"/>
</dbReference>
<protein>
    <submittedName>
        <fullName evidence="1">Uncharacterized protein</fullName>
    </submittedName>
</protein>
<proteinExistence type="predicted"/>
<reference evidence="1 2" key="1">
    <citation type="submission" date="2013-10" db="EMBL/GenBank/DDBJ databases">
        <authorList>
            <consortium name="International Citrus Genome Consortium"/>
            <person name="Jenkins J."/>
            <person name="Schmutz J."/>
            <person name="Prochnik S."/>
            <person name="Rokhsar D."/>
            <person name="Gmitter F."/>
            <person name="Ollitrault P."/>
            <person name="Machado M."/>
            <person name="Talon M."/>
            <person name="Wincker P."/>
            <person name="Jaillon O."/>
            <person name="Morgante M."/>
        </authorList>
    </citation>
    <scope>NUCLEOTIDE SEQUENCE</scope>
    <source>
        <strain evidence="2">cv. Clemenules</strain>
    </source>
</reference>
<dbReference type="InterPro" id="IPR046848">
    <property type="entry name" value="E_motif"/>
</dbReference>
<dbReference type="InterPro" id="IPR046960">
    <property type="entry name" value="PPR_At4g14850-like_plant"/>
</dbReference>
<keyword evidence="2" id="KW-1185">Reference proteome</keyword>